<comment type="similarity">
    <text evidence="4 11">Belongs to the transaldolase family. Type 2 subfamily.</text>
</comment>
<evidence type="ECO:0000256" key="10">
    <source>
        <dbReference type="ARBA" id="ARBA00048810"/>
    </source>
</evidence>
<dbReference type="GO" id="GO:0004801">
    <property type="term" value="F:transaldolase activity"/>
    <property type="evidence" value="ECO:0007669"/>
    <property type="project" value="UniProtKB-EC"/>
</dbReference>
<dbReference type="CDD" id="cd00955">
    <property type="entry name" value="Transaldolase_like"/>
    <property type="match status" value="1"/>
</dbReference>
<dbReference type="EMBL" id="JBHSFK010000030">
    <property type="protein sequence ID" value="MFC4505060.1"/>
    <property type="molecule type" value="Genomic_DNA"/>
</dbReference>
<name>A0ABV9AYP8_9ACTN</name>
<accession>A0ABV9AYP8</accession>
<dbReference type="EC" id="2.2.1.2" evidence="5 11"/>
<dbReference type="PROSITE" id="PS01054">
    <property type="entry name" value="TRANSALDOLASE_1"/>
    <property type="match status" value="1"/>
</dbReference>
<dbReference type="InterPro" id="IPR004732">
    <property type="entry name" value="Transaldolase_2"/>
</dbReference>
<dbReference type="Proteomes" id="UP001595839">
    <property type="component" value="Unassembled WGS sequence"/>
</dbReference>
<protein>
    <recommendedName>
        <fullName evidence="5 11">Transaldolase</fullName>
        <ecNumber evidence="5 11">2.2.1.2</ecNumber>
    </recommendedName>
</protein>
<dbReference type="Gene3D" id="3.40.50.920">
    <property type="match status" value="1"/>
</dbReference>
<keyword evidence="9 11" id="KW-0704">Schiff base</keyword>
<feature type="domain" description="Transketolase-like C-terminal" evidence="12">
    <location>
        <begin position="1"/>
        <end position="51"/>
    </location>
</feature>
<reference evidence="14" key="1">
    <citation type="journal article" date="2019" name="Int. J. Syst. Evol. Microbiol.">
        <title>The Global Catalogue of Microorganisms (GCM) 10K type strain sequencing project: providing services to taxonomists for standard genome sequencing and annotation.</title>
        <authorList>
            <consortium name="The Broad Institute Genomics Platform"/>
            <consortium name="The Broad Institute Genome Sequencing Center for Infectious Disease"/>
            <person name="Wu L."/>
            <person name="Ma J."/>
        </authorList>
    </citation>
    <scope>NUCLEOTIDE SEQUENCE [LARGE SCALE GENOMIC DNA]</scope>
    <source>
        <strain evidence="14">CGMCC 4.7177</strain>
    </source>
</reference>
<dbReference type="PIRSF" id="PIRSF036915">
    <property type="entry name" value="Trnald_Bac_Plnt"/>
    <property type="match status" value="1"/>
</dbReference>
<gene>
    <name evidence="11 13" type="primary">tal</name>
    <name evidence="13" type="ORF">ACFPIH_37175</name>
</gene>
<dbReference type="InterPro" id="IPR055152">
    <property type="entry name" value="Transketolase-like_C_2"/>
</dbReference>
<dbReference type="NCBIfam" id="TIGR00876">
    <property type="entry name" value="tal_mycobact"/>
    <property type="match status" value="1"/>
</dbReference>
<dbReference type="HAMAP" id="MF_00493">
    <property type="entry name" value="Transaldolase_2"/>
    <property type="match status" value="1"/>
</dbReference>
<dbReference type="InterPro" id="IPR013785">
    <property type="entry name" value="Aldolase_TIM"/>
</dbReference>
<comment type="subcellular location">
    <subcellularLocation>
        <location evidence="2 11">Cytoplasm</location>
    </subcellularLocation>
</comment>
<evidence type="ECO:0000256" key="8">
    <source>
        <dbReference type="ARBA" id="ARBA00023126"/>
    </source>
</evidence>
<dbReference type="PANTHER" id="PTHR10683">
    <property type="entry name" value="TRANSALDOLASE"/>
    <property type="match status" value="1"/>
</dbReference>
<sequence>MPPNVKARVAVEAGIGLTWHKYVGEAGRVVSLEHFGASADARVLFREFGFTADAVAAAARESLTPATTGDAPPMPADPLEQLSHEGVAIWLDDLSRSRLTSGDLTELVEKRHVVGVTTNPTIFQQAIGDGGDYADQIHDMALRGVTVSEAVRMITAADVRDAADVLRPVFETTGGRDGWVSLEVEPRLAHATEATIAEARHLFWLVDRPNTLIKIPATRAGLPAITELIGLGISVNVTLIFSLERYGAVMDAYLAGLEKADERGLELSKIHSVASFFVSRVDTEIDRRLDALGTPEADALRGKAGVANARLAYRAYEEVFGSADGATPPSERWAVLDRLHANKQRPLWASTGVKDPARPDTLYVTELVAPDTVNTMPEATLRATADHGEIRGNSVAGTYDQARAHLDAVEKLGISYLGVVQVLETEGIQKFQQSWDSLLGAVRGARPHRESGS</sequence>
<dbReference type="InterPro" id="IPR009014">
    <property type="entry name" value="Transketo_C/PFOR_II"/>
</dbReference>
<proteinExistence type="inferred from homology"/>
<comment type="catalytic activity">
    <reaction evidence="10 11">
        <text>D-sedoheptulose 7-phosphate + D-glyceraldehyde 3-phosphate = D-erythrose 4-phosphate + beta-D-fructose 6-phosphate</text>
        <dbReference type="Rhea" id="RHEA:17053"/>
        <dbReference type="ChEBI" id="CHEBI:16897"/>
        <dbReference type="ChEBI" id="CHEBI:57483"/>
        <dbReference type="ChEBI" id="CHEBI:57634"/>
        <dbReference type="ChEBI" id="CHEBI:59776"/>
        <dbReference type="EC" id="2.2.1.2"/>
    </reaction>
</comment>
<organism evidence="13 14">
    <name type="scientific">Streptomyces vulcanius</name>
    <dbReference type="NCBI Taxonomy" id="1441876"/>
    <lineage>
        <taxon>Bacteria</taxon>
        <taxon>Bacillati</taxon>
        <taxon>Actinomycetota</taxon>
        <taxon>Actinomycetes</taxon>
        <taxon>Kitasatosporales</taxon>
        <taxon>Streptomycetaceae</taxon>
        <taxon>Streptomyces</taxon>
    </lineage>
</organism>
<comment type="function">
    <text evidence="1 11">Transaldolase is important for the balance of metabolites in the pentose-phosphate pathway.</text>
</comment>
<evidence type="ECO:0000313" key="13">
    <source>
        <dbReference type="EMBL" id="MFC4505060.1"/>
    </source>
</evidence>
<dbReference type="Pfam" id="PF00923">
    <property type="entry name" value="TAL_FSA"/>
    <property type="match status" value="1"/>
</dbReference>
<evidence type="ECO:0000256" key="6">
    <source>
        <dbReference type="ARBA" id="ARBA00022490"/>
    </source>
</evidence>
<evidence type="ECO:0000256" key="11">
    <source>
        <dbReference type="HAMAP-Rule" id="MF_00493"/>
    </source>
</evidence>
<dbReference type="InterPro" id="IPR018225">
    <property type="entry name" value="Transaldolase_AS"/>
</dbReference>
<evidence type="ECO:0000256" key="2">
    <source>
        <dbReference type="ARBA" id="ARBA00004496"/>
    </source>
</evidence>
<dbReference type="RefSeq" id="WP_381182533.1">
    <property type="nucleotide sequence ID" value="NZ_JBHSFK010000030.1"/>
</dbReference>
<evidence type="ECO:0000256" key="7">
    <source>
        <dbReference type="ARBA" id="ARBA00022679"/>
    </source>
</evidence>
<comment type="pathway">
    <text evidence="3 11">Carbohydrate degradation; pentose phosphate pathway; D-glyceraldehyde 3-phosphate and beta-D-fructose 6-phosphate from D-ribose 5-phosphate and D-xylulose 5-phosphate (non-oxidative stage): step 2/3.</text>
</comment>
<keyword evidence="14" id="KW-1185">Reference proteome</keyword>
<dbReference type="SUPFAM" id="SSF52922">
    <property type="entry name" value="TK C-terminal domain-like"/>
    <property type="match status" value="1"/>
</dbReference>
<keyword evidence="6 11" id="KW-0963">Cytoplasm</keyword>
<evidence type="ECO:0000259" key="12">
    <source>
        <dbReference type="Pfam" id="PF22613"/>
    </source>
</evidence>
<evidence type="ECO:0000256" key="1">
    <source>
        <dbReference type="ARBA" id="ARBA00003518"/>
    </source>
</evidence>
<evidence type="ECO:0000256" key="9">
    <source>
        <dbReference type="ARBA" id="ARBA00023270"/>
    </source>
</evidence>
<dbReference type="InterPro" id="IPR001585">
    <property type="entry name" value="TAL/FSA"/>
</dbReference>
<evidence type="ECO:0000313" key="14">
    <source>
        <dbReference type="Proteomes" id="UP001595839"/>
    </source>
</evidence>
<keyword evidence="8 11" id="KW-0570">Pentose shunt</keyword>
<feature type="active site" description="Schiff-base intermediate with substrate" evidence="11">
    <location>
        <position position="214"/>
    </location>
</feature>
<dbReference type="Pfam" id="PF22613">
    <property type="entry name" value="Transketolase_C_1"/>
    <property type="match status" value="1"/>
</dbReference>
<dbReference type="PANTHER" id="PTHR10683:SF31">
    <property type="entry name" value="TRANSALDOLASE"/>
    <property type="match status" value="1"/>
</dbReference>
<keyword evidence="7 11" id="KW-0808">Transferase</keyword>
<dbReference type="Gene3D" id="3.20.20.70">
    <property type="entry name" value="Aldolase class I"/>
    <property type="match status" value="1"/>
</dbReference>
<evidence type="ECO:0000256" key="3">
    <source>
        <dbReference type="ARBA" id="ARBA00004857"/>
    </source>
</evidence>
<evidence type="ECO:0000256" key="5">
    <source>
        <dbReference type="ARBA" id="ARBA00013151"/>
    </source>
</evidence>
<comment type="caution">
    <text evidence="13">The sequence shown here is derived from an EMBL/GenBank/DDBJ whole genome shotgun (WGS) entry which is preliminary data.</text>
</comment>
<dbReference type="SUPFAM" id="SSF51569">
    <property type="entry name" value="Aldolase"/>
    <property type="match status" value="1"/>
</dbReference>
<dbReference type="NCBIfam" id="NF002881">
    <property type="entry name" value="PRK03343.1"/>
    <property type="match status" value="1"/>
</dbReference>
<evidence type="ECO:0000256" key="4">
    <source>
        <dbReference type="ARBA" id="ARBA00008426"/>
    </source>
</evidence>